<evidence type="ECO:0000256" key="2">
    <source>
        <dbReference type="SAM" id="Phobius"/>
    </source>
</evidence>
<reference evidence="4" key="1">
    <citation type="journal article" date="2019" name="Int. J. Syst. Evol. Microbiol.">
        <title>The Global Catalogue of Microorganisms (GCM) 10K type strain sequencing project: providing services to taxonomists for standard genome sequencing and annotation.</title>
        <authorList>
            <consortium name="The Broad Institute Genomics Platform"/>
            <consortium name="The Broad Institute Genome Sequencing Center for Infectious Disease"/>
            <person name="Wu L."/>
            <person name="Ma J."/>
        </authorList>
    </citation>
    <scope>NUCLEOTIDE SEQUENCE [LARGE SCALE GENOMIC DNA]</scope>
    <source>
        <strain evidence="4">JCM 4805</strain>
    </source>
</reference>
<protein>
    <recommendedName>
        <fullName evidence="5">Integral membrane protein</fullName>
    </recommendedName>
</protein>
<proteinExistence type="predicted"/>
<keyword evidence="2" id="KW-1133">Transmembrane helix</keyword>
<dbReference type="RefSeq" id="WP_346098310.1">
    <property type="nucleotide sequence ID" value="NZ_BAAABY010000044.1"/>
</dbReference>
<evidence type="ECO:0000313" key="3">
    <source>
        <dbReference type="EMBL" id="GAA0485765.1"/>
    </source>
</evidence>
<feature type="transmembrane region" description="Helical" evidence="2">
    <location>
        <begin position="116"/>
        <end position="137"/>
    </location>
</feature>
<accession>A0ABP3KUX2</accession>
<dbReference type="EMBL" id="BAAABY010000044">
    <property type="protein sequence ID" value="GAA0485765.1"/>
    <property type="molecule type" value="Genomic_DNA"/>
</dbReference>
<feature type="region of interest" description="Disordered" evidence="1">
    <location>
        <begin position="173"/>
        <end position="203"/>
    </location>
</feature>
<evidence type="ECO:0008006" key="5">
    <source>
        <dbReference type="Google" id="ProtNLM"/>
    </source>
</evidence>
<sequence length="203" mass="21933">MIVTLVVLCEVGFWVLLVAGLALRYLARLPRAGAAVLLLEPLLELVLLVVTVIDLRNGAQADWKHGLAAVYIGFTVAYGHYTIRWADGQFAYRFAGGPKPPGAGYGRARAVHEWKLWLRTVVAAAVAAALLQAAVRYVGDGDTASLRMWQAGVARIVGIHGLIALTYTIWPKQPKQPKRGERAQEADGSGGVTGERPRTLTKP</sequence>
<feature type="transmembrane region" description="Helical" evidence="2">
    <location>
        <begin position="34"/>
        <end position="53"/>
    </location>
</feature>
<organism evidence="3 4">
    <name type="scientific">Streptomyces olivaceiscleroticus</name>
    <dbReference type="NCBI Taxonomy" id="68245"/>
    <lineage>
        <taxon>Bacteria</taxon>
        <taxon>Bacillati</taxon>
        <taxon>Actinomycetota</taxon>
        <taxon>Actinomycetes</taxon>
        <taxon>Kitasatosporales</taxon>
        <taxon>Streptomycetaceae</taxon>
        <taxon>Streptomyces</taxon>
    </lineage>
</organism>
<gene>
    <name evidence="3" type="ORF">GCM10010361_58280</name>
</gene>
<comment type="caution">
    <text evidence="3">The sequence shown here is derived from an EMBL/GenBank/DDBJ whole genome shotgun (WGS) entry which is preliminary data.</text>
</comment>
<keyword evidence="4" id="KW-1185">Reference proteome</keyword>
<feature type="transmembrane region" description="Helical" evidence="2">
    <location>
        <begin position="65"/>
        <end position="83"/>
    </location>
</feature>
<name>A0ABP3KUX2_9ACTN</name>
<dbReference type="Proteomes" id="UP001500909">
    <property type="component" value="Unassembled WGS sequence"/>
</dbReference>
<evidence type="ECO:0000313" key="4">
    <source>
        <dbReference type="Proteomes" id="UP001500909"/>
    </source>
</evidence>
<keyword evidence="2" id="KW-0472">Membrane</keyword>
<feature type="transmembrane region" description="Helical" evidence="2">
    <location>
        <begin position="149"/>
        <end position="170"/>
    </location>
</feature>
<evidence type="ECO:0000256" key="1">
    <source>
        <dbReference type="SAM" id="MobiDB-lite"/>
    </source>
</evidence>
<feature type="transmembrane region" description="Helical" evidence="2">
    <location>
        <begin position="6"/>
        <end position="27"/>
    </location>
</feature>
<keyword evidence="2" id="KW-0812">Transmembrane</keyword>